<reference evidence="4" key="1">
    <citation type="submission" date="2018-05" db="EMBL/GenBank/DDBJ databases">
        <authorList>
            <person name="Deangelis K."/>
            <person name="Huntemann M."/>
            <person name="Clum A."/>
            <person name="Pillay M."/>
            <person name="Palaniappan K."/>
            <person name="Varghese N."/>
            <person name="Mikhailova N."/>
            <person name="Stamatis D."/>
            <person name="Reddy T."/>
            <person name="Daum C."/>
            <person name="Shapiro N."/>
            <person name="Ivanova N."/>
            <person name="Kyrpides N."/>
            <person name="Woyke T."/>
        </authorList>
    </citation>
    <scope>NUCLEOTIDE SEQUENCE [LARGE SCALE GENOMIC DNA]</scope>
    <source>
        <strain evidence="4">GAS496</strain>
    </source>
</reference>
<dbReference type="InterPro" id="IPR002347">
    <property type="entry name" value="SDR_fam"/>
</dbReference>
<evidence type="ECO:0000256" key="2">
    <source>
        <dbReference type="ARBA" id="ARBA00023002"/>
    </source>
</evidence>
<proteinExistence type="inferred from homology"/>
<evidence type="ECO:0000313" key="4">
    <source>
        <dbReference type="Proteomes" id="UP000247781"/>
    </source>
</evidence>
<keyword evidence="2" id="KW-0560">Oxidoreductase</keyword>
<comment type="caution">
    <text evidence="3">The sequence shown here is derived from an EMBL/GenBank/DDBJ whole genome shotgun (WGS) entry which is preliminary data.</text>
</comment>
<dbReference type="InterPro" id="IPR036291">
    <property type="entry name" value="NAD(P)-bd_dom_sf"/>
</dbReference>
<dbReference type="SUPFAM" id="SSF51735">
    <property type="entry name" value="NAD(P)-binding Rossmann-fold domains"/>
    <property type="match status" value="1"/>
</dbReference>
<dbReference type="AlphaFoldDB" id="A0A318HIY7"/>
<gene>
    <name evidence="3" type="ORF">C8E89_105305</name>
</gene>
<evidence type="ECO:0000256" key="1">
    <source>
        <dbReference type="ARBA" id="ARBA00006484"/>
    </source>
</evidence>
<dbReference type="NCBIfam" id="NF005559">
    <property type="entry name" value="PRK07231.1"/>
    <property type="match status" value="1"/>
</dbReference>
<dbReference type="Gene3D" id="3.40.50.720">
    <property type="entry name" value="NAD(P)-binding Rossmann-like Domain"/>
    <property type="match status" value="1"/>
</dbReference>
<protein>
    <submittedName>
        <fullName evidence="3">NAD(P)-dependent dehydrogenase (Short-subunit alcohol dehydrogenase family)</fullName>
    </submittedName>
</protein>
<dbReference type="Proteomes" id="UP000247781">
    <property type="component" value="Unassembled WGS sequence"/>
</dbReference>
<dbReference type="PRINTS" id="PR00081">
    <property type="entry name" value="GDHRDH"/>
</dbReference>
<accession>A0A318HIY7</accession>
<dbReference type="FunFam" id="3.40.50.720:FF:000084">
    <property type="entry name" value="Short-chain dehydrogenase reductase"/>
    <property type="match status" value="1"/>
</dbReference>
<evidence type="ECO:0000313" key="3">
    <source>
        <dbReference type="EMBL" id="PXX09951.1"/>
    </source>
</evidence>
<dbReference type="Pfam" id="PF13561">
    <property type="entry name" value="adh_short_C2"/>
    <property type="match status" value="1"/>
</dbReference>
<dbReference type="PANTHER" id="PTHR42760">
    <property type="entry name" value="SHORT-CHAIN DEHYDROGENASES/REDUCTASES FAMILY MEMBER"/>
    <property type="match status" value="1"/>
</dbReference>
<dbReference type="GO" id="GO:0006633">
    <property type="term" value="P:fatty acid biosynthetic process"/>
    <property type="evidence" value="ECO:0007669"/>
    <property type="project" value="TreeGrafter"/>
</dbReference>
<dbReference type="GO" id="GO:0016616">
    <property type="term" value="F:oxidoreductase activity, acting on the CH-OH group of donors, NAD or NADP as acceptor"/>
    <property type="evidence" value="ECO:0007669"/>
    <property type="project" value="TreeGrafter"/>
</dbReference>
<dbReference type="InterPro" id="IPR020904">
    <property type="entry name" value="Sc_DH/Rdtase_CS"/>
</dbReference>
<dbReference type="PRINTS" id="PR00080">
    <property type="entry name" value="SDRFAMILY"/>
</dbReference>
<dbReference type="GO" id="GO:0048038">
    <property type="term" value="F:quinone binding"/>
    <property type="evidence" value="ECO:0007669"/>
    <property type="project" value="TreeGrafter"/>
</dbReference>
<comment type="similarity">
    <text evidence="1">Belongs to the short-chain dehydrogenases/reductases (SDR) family.</text>
</comment>
<sequence>MNLILLQTVTMPRFADRVALVTGASSGIGRATALRLAQEGAAVALVALPGDDLEAAAEECRASGSAALVAPADVADSNQVAAAFDHAETLGPVSAVFSNAGISIVGPAVSLDDDDWLRQLDVNLSGSFYVVREAARRMIPLGRGAIVLTGSELGLLGQQGYVGYTATKGGVLAMTRALAAELAGHGIRVNSISPGTTETPMLLAEFAAAPDPARERAENESTIPVGRFGQPGDIAAAVAFLLSDEAGYITGANMVVDGGRTSCFTAGTLGIPD</sequence>
<dbReference type="PANTHER" id="PTHR42760:SF133">
    <property type="entry name" value="3-OXOACYL-[ACYL-CARRIER-PROTEIN] REDUCTASE"/>
    <property type="match status" value="1"/>
</dbReference>
<keyword evidence="4" id="KW-1185">Reference proteome</keyword>
<name>A0A318HIY7_9MYCO</name>
<dbReference type="PROSITE" id="PS00061">
    <property type="entry name" value="ADH_SHORT"/>
    <property type="match status" value="1"/>
</dbReference>
<dbReference type="EMBL" id="QJJU01000005">
    <property type="protein sequence ID" value="PXX09951.1"/>
    <property type="molecule type" value="Genomic_DNA"/>
</dbReference>
<organism evidence="3 4">
    <name type="scientific">Mycolicibacterium moriokaense</name>
    <dbReference type="NCBI Taxonomy" id="39691"/>
    <lineage>
        <taxon>Bacteria</taxon>
        <taxon>Bacillati</taxon>
        <taxon>Actinomycetota</taxon>
        <taxon>Actinomycetes</taxon>
        <taxon>Mycobacteriales</taxon>
        <taxon>Mycobacteriaceae</taxon>
        <taxon>Mycolicibacterium</taxon>
    </lineage>
</organism>
<reference evidence="3 4" key="2">
    <citation type="submission" date="2018-06" db="EMBL/GenBank/DDBJ databases">
        <title>Sequencing of bacterial isolates from soil warming experiment in Harvard Forest, Massachusetts, USA.</title>
        <authorList>
            <person name="Deangelis K.PhD."/>
        </authorList>
    </citation>
    <scope>NUCLEOTIDE SEQUENCE [LARGE SCALE GENOMIC DNA]</scope>
    <source>
        <strain evidence="3 4">GAS496</strain>
    </source>
</reference>